<comment type="caution">
    <text evidence="3">The sequence shown here is derived from an EMBL/GenBank/DDBJ whole genome shotgun (WGS) entry which is preliminary data.</text>
</comment>
<keyword evidence="4" id="KW-1185">Reference proteome</keyword>
<gene>
    <name evidence="3" type="ORF">GCM10009827_001560</name>
</gene>
<evidence type="ECO:0000256" key="2">
    <source>
        <dbReference type="SAM" id="Phobius"/>
    </source>
</evidence>
<feature type="transmembrane region" description="Helical" evidence="2">
    <location>
        <begin position="41"/>
        <end position="60"/>
    </location>
</feature>
<proteinExistence type="predicted"/>
<feature type="compositionally biased region" description="Low complexity" evidence="1">
    <location>
        <begin position="121"/>
        <end position="135"/>
    </location>
</feature>
<evidence type="ECO:0000256" key="1">
    <source>
        <dbReference type="SAM" id="MobiDB-lite"/>
    </source>
</evidence>
<accession>A0ABN1ZHT4</accession>
<keyword evidence="2" id="KW-0472">Membrane</keyword>
<dbReference type="EMBL" id="BAAAQD010000001">
    <property type="protein sequence ID" value="GAA1499498.1"/>
    <property type="molecule type" value="Genomic_DNA"/>
</dbReference>
<feature type="transmembrane region" description="Helical" evidence="2">
    <location>
        <begin position="6"/>
        <end position="29"/>
    </location>
</feature>
<evidence type="ECO:0000313" key="4">
    <source>
        <dbReference type="Proteomes" id="UP001501470"/>
    </source>
</evidence>
<organism evidence="3 4">
    <name type="scientific">Dactylosporangium maewongense</name>
    <dbReference type="NCBI Taxonomy" id="634393"/>
    <lineage>
        <taxon>Bacteria</taxon>
        <taxon>Bacillati</taxon>
        <taxon>Actinomycetota</taxon>
        <taxon>Actinomycetes</taxon>
        <taxon>Micromonosporales</taxon>
        <taxon>Micromonosporaceae</taxon>
        <taxon>Dactylosporangium</taxon>
    </lineage>
</organism>
<dbReference type="Proteomes" id="UP001501470">
    <property type="component" value="Unassembled WGS sequence"/>
</dbReference>
<keyword evidence="2" id="KW-0812">Transmembrane</keyword>
<name>A0ABN1ZHT4_9ACTN</name>
<dbReference type="RefSeq" id="WP_344498379.1">
    <property type="nucleotide sequence ID" value="NZ_BAAAQD010000001.1"/>
</dbReference>
<feature type="region of interest" description="Disordered" evidence="1">
    <location>
        <begin position="110"/>
        <end position="143"/>
    </location>
</feature>
<feature type="transmembrane region" description="Helical" evidence="2">
    <location>
        <begin position="80"/>
        <end position="104"/>
    </location>
</feature>
<reference evidence="3 4" key="1">
    <citation type="journal article" date="2019" name="Int. J. Syst. Evol. Microbiol.">
        <title>The Global Catalogue of Microorganisms (GCM) 10K type strain sequencing project: providing services to taxonomists for standard genome sequencing and annotation.</title>
        <authorList>
            <consortium name="The Broad Institute Genomics Platform"/>
            <consortium name="The Broad Institute Genome Sequencing Center for Infectious Disease"/>
            <person name="Wu L."/>
            <person name="Ma J."/>
        </authorList>
    </citation>
    <scope>NUCLEOTIDE SEQUENCE [LARGE SCALE GENOMIC DNA]</scope>
    <source>
        <strain evidence="3 4">JCM 15933</strain>
    </source>
</reference>
<keyword evidence="2" id="KW-1133">Transmembrane helix</keyword>
<evidence type="ECO:0000313" key="3">
    <source>
        <dbReference type="EMBL" id="GAA1499498.1"/>
    </source>
</evidence>
<protein>
    <submittedName>
        <fullName evidence="3">Uncharacterized protein</fullName>
    </submittedName>
</protein>
<sequence length="143" mass="15330">MFELEYLLPQLLFSLPAVVTLTVGVVLLWNRRGRLLPRVRALGSAGLAVLLAGAVANLLYQLLLPEILRGGRLMEMRLAIAGINLLFVVLQVLGLALVIAALLATAPPATPWSQPAPETGPWDQPAPLPDQAAPPWDQPAPPR</sequence>